<reference evidence="1 2" key="1">
    <citation type="submission" date="2013-04" db="EMBL/GenBank/DDBJ databases">
        <title>The Genome Sequence of Parabacteroides gordonii DSM 23371.</title>
        <authorList>
            <consortium name="The Broad Institute Genomics Platform"/>
            <person name="Earl A."/>
            <person name="Ward D."/>
            <person name="Feldgarden M."/>
            <person name="Gevers D."/>
            <person name="Martens E."/>
            <person name="Sakamoto M."/>
            <person name="Benno Y."/>
            <person name="Suzuki N."/>
            <person name="Matsunaga N."/>
            <person name="Koshihara K."/>
            <person name="Seki M."/>
            <person name="Komiya H."/>
            <person name="Walker B."/>
            <person name="Young S."/>
            <person name="Zeng Q."/>
            <person name="Gargeya S."/>
            <person name="Fitzgerald M."/>
            <person name="Haas B."/>
            <person name="Abouelleil A."/>
            <person name="Allen A.W."/>
            <person name="Alvarado L."/>
            <person name="Arachchi H.M."/>
            <person name="Berlin A.M."/>
            <person name="Chapman S.B."/>
            <person name="Gainer-Dewar J."/>
            <person name="Goldberg J."/>
            <person name="Griggs A."/>
            <person name="Gujja S."/>
            <person name="Hansen M."/>
            <person name="Howarth C."/>
            <person name="Imamovic A."/>
            <person name="Ireland A."/>
            <person name="Larimer J."/>
            <person name="McCowan C."/>
            <person name="Murphy C."/>
            <person name="Pearson M."/>
            <person name="Poon T.W."/>
            <person name="Priest M."/>
            <person name="Roberts A."/>
            <person name="Saif S."/>
            <person name="Shea T."/>
            <person name="Sisk P."/>
            <person name="Sykes S."/>
            <person name="Wortman J."/>
            <person name="Nusbaum C."/>
            <person name="Birren B."/>
        </authorList>
    </citation>
    <scope>NUCLEOTIDE SEQUENCE [LARGE SCALE GENOMIC DNA]</scope>
    <source>
        <strain evidence="1 2">MS-1</strain>
    </source>
</reference>
<keyword evidence="2" id="KW-1185">Reference proteome</keyword>
<dbReference type="Pfam" id="PF17170">
    <property type="entry name" value="DUF5128"/>
    <property type="match status" value="1"/>
</dbReference>
<name>A0A0F5JC04_9BACT</name>
<gene>
    <name evidence="1" type="ORF">HMPREF1536_02435</name>
</gene>
<proteinExistence type="predicted"/>
<dbReference type="STRING" id="1203610.HMPREF1536_02435"/>
<dbReference type="RefSeq" id="WP_044193413.1">
    <property type="nucleotide sequence ID" value="NZ_KE386764.1"/>
</dbReference>
<organism evidence="1 2">
    <name type="scientific">Parabacteroides gordonii MS-1 = DSM 23371</name>
    <dbReference type="NCBI Taxonomy" id="1203610"/>
    <lineage>
        <taxon>Bacteria</taxon>
        <taxon>Pseudomonadati</taxon>
        <taxon>Bacteroidota</taxon>
        <taxon>Bacteroidia</taxon>
        <taxon>Bacteroidales</taxon>
        <taxon>Tannerellaceae</taxon>
        <taxon>Parabacteroides</taxon>
    </lineage>
</organism>
<comment type="caution">
    <text evidence="1">The sequence shown here is derived from an EMBL/GenBank/DDBJ whole genome shotgun (WGS) entry which is preliminary data.</text>
</comment>
<dbReference type="EMBL" id="AQHW01000015">
    <property type="protein sequence ID" value="KKB54982.1"/>
    <property type="molecule type" value="Genomic_DNA"/>
</dbReference>
<dbReference type="AlphaFoldDB" id="A0A0F5JC04"/>
<dbReference type="PATRIC" id="fig|1203610.3.peg.2500"/>
<evidence type="ECO:0008006" key="3">
    <source>
        <dbReference type="Google" id="ProtNLM"/>
    </source>
</evidence>
<dbReference type="SUPFAM" id="SSF75011">
    <property type="entry name" value="3-carboxy-cis,cis-mucoante lactonizing enzyme"/>
    <property type="match status" value="1"/>
</dbReference>
<dbReference type="Proteomes" id="UP000033035">
    <property type="component" value="Unassembled WGS sequence"/>
</dbReference>
<protein>
    <recommendedName>
        <fullName evidence="3">6-bladed beta-propeller</fullName>
    </recommendedName>
</protein>
<sequence length="345" mass="39557">MNTSIRPSGLSNLLSKVVCLLLIFICWSCTQSSETEKYQKKRDNIVNVKDKIKEIAIDDVLIGRMAQTRLIDNYLIIGDYRSPDKLIHIFDKNDFHHITSVTYQGQGPGEIANMGHIAIDEAHRKFYVSDHGKQKIFSYDLDSVLNNPYYEPAVKADMNIGLFPSEYRYFNDTLCIGRIIQPIGSNNFKPIVGKWNMLTGEIKLMKYEHPDIKKKRMTSDVSFEHGIYAECYSNYDLMTICDLDGNLKYNIYGPKWENEPGPTLHYTMQPAFCGNKIIAGYSGEDGRGEGSYPTKFIVFDLAGNYLQTLETGYKIADFCYDKENNRIIMCMNDDIQFGYLDLDLD</sequence>
<evidence type="ECO:0000313" key="1">
    <source>
        <dbReference type="EMBL" id="KKB54982.1"/>
    </source>
</evidence>
<dbReference type="HOGENOM" id="CLU_820961_0_0_10"/>
<accession>A0A0F5JC04</accession>
<evidence type="ECO:0000313" key="2">
    <source>
        <dbReference type="Proteomes" id="UP000033035"/>
    </source>
</evidence>